<comment type="caution">
    <text evidence="2">The sequence shown here is derived from an EMBL/GenBank/DDBJ whole genome shotgun (WGS) entry which is preliminary data.</text>
</comment>
<feature type="region of interest" description="Disordered" evidence="1">
    <location>
        <begin position="1"/>
        <end position="67"/>
    </location>
</feature>
<name>A0A939HHB1_9PROT</name>
<dbReference type="Proteomes" id="UP000664073">
    <property type="component" value="Unassembled WGS sequence"/>
</dbReference>
<keyword evidence="3" id="KW-1185">Reference proteome</keyword>
<protein>
    <submittedName>
        <fullName evidence="2">Uncharacterized protein</fullName>
    </submittedName>
</protein>
<proteinExistence type="predicted"/>
<sequence length="67" mass="6962">MAESGAARQDLGQHALNARPGTARGQARQGRSAALGGLHRHTRIGPIAPDLSCSTAGTEYRHASLDD</sequence>
<feature type="compositionally biased region" description="Low complexity" evidence="1">
    <location>
        <begin position="18"/>
        <end position="37"/>
    </location>
</feature>
<evidence type="ECO:0000313" key="2">
    <source>
        <dbReference type="EMBL" id="MBO1324395.1"/>
    </source>
</evidence>
<dbReference type="RefSeq" id="WP_207845099.1">
    <property type="nucleotide sequence ID" value="NZ_JAFVMH010000002.1"/>
</dbReference>
<gene>
    <name evidence="2" type="ORF">J2D77_04370</name>
</gene>
<dbReference type="EMBL" id="JAFVMH010000002">
    <property type="protein sequence ID" value="MBO1324395.1"/>
    <property type="molecule type" value="Genomic_DNA"/>
</dbReference>
<evidence type="ECO:0000256" key="1">
    <source>
        <dbReference type="SAM" id="MobiDB-lite"/>
    </source>
</evidence>
<organism evidence="2 3">
    <name type="scientific">Acetobacter garciniae</name>
    <dbReference type="NCBI Taxonomy" id="2817435"/>
    <lineage>
        <taxon>Bacteria</taxon>
        <taxon>Pseudomonadati</taxon>
        <taxon>Pseudomonadota</taxon>
        <taxon>Alphaproteobacteria</taxon>
        <taxon>Acetobacterales</taxon>
        <taxon>Acetobacteraceae</taxon>
        <taxon>Acetobacter</taxon>
    </lineage>
</organism>
<reference evidence="2" key="1">
    <citation type="submission" date="2021-03" db="EMBL/GenBank/DDBJ databases">
        <title>The complete genome sequence of Acetobacter sp. TBRC 12339.</title>
        <authorList>
            <person name="Charoenyingcharoen P."/>
            <person name="Yukphan P."/>
        </authorList>
    </citation>
    <scope>NUCLEOTIDE SEQUENCE</scope>
    <source>
        <strain evidence="2">TBRC 12339</strain>
    </source>
</reference>
<accession>A0A939HHB1</accession>
<dbReference type="AlphaFoldDB" id="A0A939HHB1"/>
<evidence type="ECO:0000313" key="3">
    <source>
        <dbReference type="Proteomes" id="UP000664073"/>
    </source>
</evidence>